<proteinExistence type="inferred from homology"/>
<evidence type="ECO:0000256" key="8">
    <source>
        <dbReference type="ARBA" id="ARBA00023136"/>
    </source>
</evidence>
<gene>
    <name evidence="11 12" type="primary">LOC100908995</name>
</gene>
<evidence type="ECO:0000256" key="5">
    <source>
        <dbReference type="ARBA" id="ARBA00022703"/>
    </source>
</evidence>
<organism evidence="10 11">
    <name type="scientific">Galendromus occidentalis</name>
    <name type="common">western predatory mite</name>
    <dbReference type="NCBI Taxonomy" id="34638"/>
    <lineage>
        <taxon>Eukaryota</taxon>
        <taxon>Metazoa</taxon>
        <taxon>Ecdysozoa</taxon>
        <taxon>Arthropoda</taxon>
        <taxon>Chelicerata</taxon>
        <taxon>Arachnida</taxon>
        <taxon>Acari</taxon>
        <taxon>Parasitiformes</taxon>
        <taxon>Mesostigmata</taxon>
        <taxon>Gamasina</taxon>
        <taxon>Phytoseioidea</taxon>
        <taxon>Phytoseiidae</taxon>
        <taxon>Typhlodrominae</taxon>
        <taxon>Galendromus</taxon>
    </lineage>
</organism>
<comment type="similarity">
    <text evidence="3">Belongs to the NIP3 family.</text>
</comment>
<keyword evidence="4 9" id="KW-0812">Transmembrane</keyword>
<dbReference type="GeneID" id="100908995"/>
<keyword evidence="10" id="KW-1185">Reference proteome</keyword>
<keyword evidence="8 9" id="KW-0472">Membrane</keyword>
<protein>
    <submittedName>
        <fullName evidence="11 12">BCL2/adenovirus E1B 19 kDa protein-interacting protein 3 isoform X1</fullName>
    </submittedName>
</protein>
<dbReference type="GO" id="GO:0042802">
    <property type="term" value="F:identical protein binding"/>
    <property type="evidence" value="ECO:0007669"/>
    <property type="project" value="UniProtKB-ARBA"/>
</dbReference>
<evidence type="ECO:0000256" key="3">
    <source>
        <dbReference type="ARBA" id="ARBA00007710"/>
    </source>
</evidence>
<dbReference type="PANTHER" id="PTHR15186">
    <property type="entry name" value="RE48077P"/>
    <property type="match status" value="1"/>
</dbReference>
<evidence type="ECO:0000313" key="12">
    <source>
        <dbReference type="RefSeq" id="XP_018496933.1"/>
    </source>
</evidence>
<evidence type="ECO:0000256" key="2">
    <source>
        <dbReference type="ARBA" id="ARBA00004325"/>
    </source>
</evidence>
<dbReference type="Proteomes" id="UP000694867">
    <property type="component" value="Unplaced"/>
</dbReference>
<dbReference type="AlphaFoldDB" id="A0AAJ6W0I6"/>
<reference evidence="11 12" key="1">
    <citation type="submission" date="2025-04" db="UniProtKB">
        <authorList>
            <consortium name="RefSeq"/>
        </authorList>
    </citation>
    <scope>IDENTIFICATION</scope>
</reference>
<evidence type="ECO:0000256" key="9">
    <source>
        <dbReference type="SAM" id="Phobius"/>
    </source>
</evidence>
<keyword evidence="5" id="KW-0053">Apoptosis</keyword>
<keyword evidence="6 9" id="KW-1133">Transmembrane helix</keyword>
<evidence type="ECO:0000256" key="4">
    <source>
        <dbReference type="ARBA" id="ARBA00022692"/>
    </source>
</evidence>
<name>A0AAJ6W0I6_9ACAR</name>
<dbReference type="RefSeq" id="XP_018496933.1">
    <property type="nucleotide sequence ID" value="XM_018641417.1"/>
</dbReference>
<dbReference type="Pfam" id="PF06553">
    <property type="entry name" value="BNIP3"/>
    <property type="match status" value="1"/>
</dbReference>
<evidence type="ECO:0000256" key="6">
    <source>
        <dbReference type="ARBA" id="ARBA00022989"/>
    </source>
</evidence>
<dbReference type="InterPro" id="IPR010548">
    <property type="entry name" value="BNIP3"/>
</dbReference>
<dbReference type="GO" id="GO:0005741">
    <property type="term" value="C:mitochondrial outer membrane"/>
    <property type="evidence" value="ECO:0007669"/>
    <property type="project" value="TreeGrafter"/>
</dbReference>
<evidence type="ECO:0000256" key="7">
    <source>
        <dbReference type="ARBA" id="ARBA00023128"/>
    </source>
</evidence>
<accession>A0AAJ6W0I6</accession>
<dbReference type="GO" id="GO:0097345">
    <property type="term" value="P:mitochondrial outer membrane permeabilization"/>
    <property type="evidence" value="ECO:0007669"/>
    <property type="project" value="TreeGrafter"/>
</dbReference>
<dbReference type="PANTHER" id="PTHR15186:SF5">
    <property type="entry name" value="BNIP3, ISOFORM A"/>
    <property type="match status" value="1"/>
</dbReference>
<keyword evidence="7" id="KW-0496">Mitochondrion</keyword>
<dbReference type="GO" id="GO:0005634">
    <property type="term" value="C:nucleus"/>
    <property type="evidence" value="ECO:0007669"/>
    <property type="project" value="TreeGrafter"/>
</dbReference>
<dbReference type="RefSeq" id="XP_003748373.1">
    <property type="nucleotide sequence ID" value="XM_003748325.2"/>
</dbReference>
<dbReference type="GO" id="GO:0043065">
    <property type="term" value="P:positive regulation of apoptotic process"/>
    <property type="evidence" value="ECO:0007669"/>
    <property type="project" value="InterPro"/>
</dbReference>
<evidence type="ECO:0000256" key="1">
    <source>
        <dbReference type="ARBA" id="ARBA00004167"/>
    </source>
</evidence>
<evidence type="ECO:0000313" key="11">
    <source>
        <dbReference type="RefSeq" id="XP_003748373.1"/>
    </source>
</evidence>
<sequence>MASGTQTYLITKDDIINDDSWVELYYAASHPSTPPIIPPYQIEQLLLEAQRESNQSSLKNSGYCSPRTPKSLASNLSMHDDALPHKDADPNDWLWDWSGRPDSVSARDLKYGAIGKTNLSLRHSRMIRKGVLSEMVPLFVMSNIISIIIGAGIGLFFGKRWSNRGMSFIGLD</sequence>
<evidence type="ECO:0000313" key="10">
    <source>
        <dbReference type="Proteomes" id="UP000694867"/>
    </source>
</evidence>
<feature type="transmembrane region" description="Helical" evidence="9">
    <location>
        <begin position="135"/>
        <end position="157"/>
    </location>
</feature>
<comment type="subcellular location">
    <subcellularLocation>
        <location evidence="1">Membrane</location>
        <topology evidence="1">Single-pass membrane protein</topology>
    </subcellularLocation>
    <subcellularLocation>
        <location evidence="2">Mitochondrion membrane</location>
    </subcellularLocation>
</comment>